<feature type="region of interest" description="Disordered" evidence="3">
    <location>
        <begin position="172"/>
        <end position="200"/>
    </location>
</feature>
<reference evidence="5" key="2">
    <citation type="submission" date="2025-08" db="UniProtKB">
        <authorList>
            <consortium name="RefSeq"/>
        </authorList>
    </citation>
    <scope>IDENTIFICATION</scope>
    <source>
        <tissue evidence="5">Leaf</tissue>
    </source>
</reference>
<feature type="region of interest" description="Disordered" evidence="3">
    <location>
        <begin position="78"/>
        <end position="100"/>
    </location>
</feature>
<dbReference type="PANTHER" id="PTHR12832:SF34">
    <property type="entry name" value="T-COMPLEX PROTEIN 11"/>
    <property type="match status" value="1"/>
</dbReference>
<evidence type="ECO:0000313" key="4">
    <source>
        <dbReference type="Proteomes" id="UP000694864"/>
    </source>
</evidence>
<evidence type="ECO:0000256" key="2">
    <source>
        <dbReference type="SAM" id="Coils"/>
    </source>
</evidence>
<dbReference type="RefSeq" id="XP_010460064.1">
    <property type="nucleotide sequence ID" value="XM_010461762.2"/>
</dbReference>
<comment type="similarity">
    <text evidence="1">Belongs to the TCP11 family.</text>
</comment>
<keyword evidence="2" id="KW-0175">Coiled coil</keyword>
<dbReference type="GeneID" id="104741004"/>
<protein>
    <submittedName>
        <fullName evidence="5">Uncharacterized protein LOC104741004 isoform X1</fullName>
    </submittedName>
</protein>
<dbReference type="Pfam" id="PF05794">
    <property type="entry name" value="Tcp11"/>
    <property type="match status" value="1"/>
</dbReference>
<feature type="compositionally biased region" description="Polar residues" evidence="3">
    <location>
        <begin position="648"/>
        <end position="660"/>
    </location>
</feature>
<dbReference type="Proteomes" id="UP000694864">
    <property type="component" value="Chromosome 14"/>
</dbReference>
<feature type="compositionally biased region" description="Basic residues" evidence="3">
    <location>
        <begin position="78"/>
        <end position="91"/>
    </location>
</feature>
<evidence type="ECO:0000313" key="5">
    <source>
        <dbReference type="RefSeq" id="XP_010460064.1"/>
    </source>
</evidence>
<feature type="compositionally biased region" description="Basic and acidic residues" evidence="3">
    <location>
        <begin position="625"/>
        <end position="647"/>
    </location>
</feature>
<sequence>MEEKDRGEAMVLEISPEVTNNNNNNNTPAVMMMMRVPRRIRERLMSDCSNSSNKKTVSSVQDIEDKLLHAHLRRQQFYHNVSRKARAKPRSPSRSSDEELGQRIEARLLAAEQKRLEILAKAQMRLAKLDELRQAAKTSVEIRSERERVKLGTQVESRVQKAEANRMKILKASHQKRACAKERTSQSMMRRMARESKYKERVRASINQKRVAAEKKRLGLLEAEKKKARARVQQVRHVANSVSNQREMERSKMRDKLEDKLQRAKRHRSEFLRQRRRQRDSISLFWDMMQEDADLLSRKLSRCWRCFVRQKRTTLDLAKDYDGLKISESLPFEQLAVLIESPVTLRTVKSLLDRLEVRLEASKSVVTIASQPSRLDNIDHLLRRVATPRRKVTPSNLRSRKGKKVTSVRNVAGTPVKMSRYPVRVVLSAFMILGHPDAVFNGQGDQEAALNNASKGLVRELKLLINVIKEGPVQASGGESELRTLRSQLDLFDKAWCSFLNSFVIWKVKDARLLEDDLVRAACQLELSMIQKCKLTPEGGGTMLTHDKKAIQLQVTQDQELLTEKVRHLSGVAGVERMESALSETRTKYFEAKENGSPMVNQLAYFFSPSPASSPVQSVSSSSSRRKDSVGVEGSKRVSRSLFKDDSPPSSGPSRVSNGTVDEVSKQNELMVNEFLHDWNFKFPGGSTVKDEEENLKKKIKETMERAFWDNVMESLKLEDPDYSCISNLMKEVSDELCQMVPDSWKVEIPETIDLDILSQLLNSGTLDIDYLGKMLEFALATLRKLSAPVNDSENESTHRDLLKELHRLCQVKDESGNLRAVAIVKGIRFILEQIQELKQEIGKGRITIMKPFLQGPAGFDYLTQAFEKRYGPPTLAYESLPVTRRWISTLLSCKDEWEEHRNTLSALNVVERSSMGISLKTGGSFAVNTTSKSTATDTAEGQLSECKGERVDLAVRLGLLKLVSQISGLTPEVTPETFQLNLSRMRDTQAEIQKIIVVTTSLLIWRQMLAKSESETESMAKKLLEVLDGKEEAGLTEIVETTMSEEDEEKKNMMRGLLGKSLAEGNTVYERVTGCIYKAARGAMLGGNGENGKRMVETEMKKVGGGGLKERVLETARALGVVACVSVRVHGPWLTHLMQQH</sequence>
<organism evidence="4 5">
    <name type="scientific">Camelina sativa</name>
    <name type="common">False flax</name>
    <name type="synonym">Myagrum sativum</name>
    <dbReference type="NCBI Taxonomy" id="90675"/>
    <lineage>
        <taxon>Eukaryota</taxon>
        <taxon>Viridiplantae</taxon>
        <taxon>Streptophyta</taxon>
        <taxon>Embryophyta</taxon>
        <taxon>Tracheophyta</taxon>
        <taxon>Spermatophyta</taxon>
        <taxon>Magnoliopsida</taxon>
        <taxon>eudicotyledons</taxon>
        <taxon>Gunneridae</taxon>
        <taxon>Pentapetalae</taxon>
        <taxon>rosids</taxon>
        <taxon>malvids</taxon>
        <taxon>Brassicales</taxon>
        <taxon>Brassicaceae</taxon>
        <taxon>Camelineae</taxon>
        <taxon>Camelina</taxon>
    </lineage>
</organism>
<gene>
    <name evidence="5" type="primary">LOC104741004</name>
</gene>
<proteinExistence type="inferred from homology"/>
<feature type="region of interest" description="Disordered" evidence="3">
    <location>
        <begin position="615"/>
        <end position="662"/>
    </location>
</feature>
<evidence type="ECO:0000256" key="3">
    <source>
        <dbReference type="SAM" id="MobiDB-lite"/>
    </source>
</evidence>
<dbReference type="InterPro" id="IPR008862">
    <property type="entry name" value="Tcp11"/>
</dbReference>
<reference evidence="4" key="1">
    <citation type="journal article" date="2014" name="Nat. Commun.">
        <title>The emerging biofuel crop Camelina sativa retains a highly undifferentiated hexaploid genome structure.</title>
        <authorList>
            <person name="Kagale S."/>
            <person name="Koh C."/>
            <person name="Nixon J."/>
            <person name="Bollina V."/>
            <person name="Clarke W.E."/>
            <person name="Tuteja R."/>
            <person name="Spillane C."/>
            <person name="Robinson S.J."/>
            <person name="Links M.G."/>
            <person name="Clarke C."/>
            <person name="Higgins E.E."/>
            <person name="Huebert T."/>
            <person name="Sharpe A.G."/>
            <person name="Parkin I.A."/>
        </authorList>
    </citation>
    <scope>NUCLEOTIDE SEQUENCE [LARGE SCALE GENOMIC DNA]</scope>
    <source>
        <strain evidence="4">cv. DH55</strain>
    </source>
</reference>
<accession>A0ABM0VRG8</accession>
<feature type="coiled-coil region" evidence="2">
    <location>
        <begin position="211"/>
        <end position="274"/>
    </location>
</feature>
<keyword evidence="4" id="KW-1185">Reference proteome</keyword>
<name>A0ABM0VRG8_CAMSA</name>
<evidence type="ECO:0000256" key="1">
    <source>
        <dbReference type="ARBA" id="ARBA00010954"/>
    </source>
</evidence>
<dbReference type="PANTHER" id="PTHR12832">
    <property type="entry name" value="TESTIS-SPECIFIC PROTEIN PBS13 T-COMPLEX 11"/>
    <property type="match status" value="1"/>
</dbReference>